<name>A0A075H788_9ARCH</name>
<dbReference type="EMBL" id="KF900930">
    <property type="protein sequence ID" value="AIF11894.1"/>
    <property type="molecule type" value="Genomic_DNA"/>
</dbReference>
<organism evidence="1">
    <name type="scientific">uncultured marine thaumarchaeote KM3_53_H02</name>
    <dbReference type="NCBI Taxonomy" id="1456187"/>
    <lineage>
        <taxon>Archaea</taxon>
        <taxon>Nitrososphaerota</taxon>
        <taxon>environmental samples</taxon>
    </lineage>
</organism>
<dbReference type="AlphaFoldDB" id="A0A075H788"/>
<evidence type="ECO:0000313" key="1">
    <source>
        <dbReference type="EMBL" id="AIF11894.1"/>
    </source>
</evidence>
<sequence>MITQYAKGTYDLTDTGKKIHATYEENKNKQLIQLENMRYILPIYGGFDTLMECVRDPKKAILNNGVTQYTGKIKNLSVKVITSDKNKSIEVTCEKWVGVNAYEIMYDARRQVEDTFRGFFNGGNVKLGYPEQSMSPEWAIPHPIAEIMLKTTDSSQIRCGGGVINRSSGRNADWEVDNVVQATRVMNMPNVLDEINQKLTQQQKQQEETNPPYGMYM</sequence>
<accession>A0A075H788</accession>
<protein>
    <submittedName>
        <fullName evidence="1">Uncharacterized protein</fullName>
    </submittedName>
</protein>
<reference evidence="1" key="1">
    <citation type="journal article" date="2014" name="Genome Biol. Evol.">
        <title>Pangenome evidence for extensive interdomain horizontal transfer affecting lineage core and shell genes in uncultured planktonic thaumarchaeota and euryarchaeota.</title>
        <authorList>
            <person name="Deschamps P."/>
            <person name="Zivanovic Y."/>
            <person name="Moreira D."/>
            <person name="Rodriguez-Valera F."/>
            <person name="Lopez-Garcia P."/>
        </authorList>
    </citation>
    <scope>NUCLEOTIDE SEQUENCE</scope>
</reference>
<proteinExistence type="predicted"/>